<organism evidence="4 5">
    <name type="scientific">Shouchella lonarensis</name>
    <dbReference type="NCBI Taxonomy" id="1464122"/>
    <lineage>
        <taxon>Bacteria</taxon>
        <taxon>Bacillati</taxon>
        <taxon>Bacillota</taxon>
        <taxon>Bacilli</taxon>
        <taxon>Bacillales</taxon>
        <taxon>Bacillaceae</taxon>
        <taxon>Shouchella</taxon>
    </lineage>
</organism>
<dbReference type="Proteomes" id="UP000242662">
    <property type="component" value="Unassembled WGS sequence"/>
</dbReference>
<evidence type="ECO:0000256" key="2">
    <source>
        <dbReference type="ARBA" id="ARBA00023002"/>
    </source>
</evidence>
<reference evidence="5" key="1">
    <citation type="submission" date="2016-09" db="EMBL/GenBank/DDBJ databases">
        <authorList>
            <person name="Varghese N."/>
            <person name="Submissions S."/>
        </authorList>
    </citation>
    <scope>NUCLEOTIDE SEQUENCE [LARGE SCALE GENOMIC DNA]</scope>
    <source>
        <strain evidence="5">25nlg</strain>
    </source>
</reference>
<dbReference type="InterPro" id="IPR016163">
    <property type="entry name" value="Ald_DH_C"/>
</dbReference>
<comment type="similarity">
    <text evidence="1">Belongs to the aldehyde dehydrogenase family.</text>
</comment>
<sequence length="483" mass="52500">MKQTIATIHASSWINGMATTIGHVDKYMYNPSRLSELVGHLHYANTAQVEEAEAAAHTALKQWKAMTGEARGAVLYQMANKLEEHKDELAQLASREMGKPIKEMTGEVGRGIQLLRYYAGEGVRAHGDVIPSSQHQVLQYKKHVPLGVVGVITPWNFPVAIPIWKIAPALICGNTIVWKPAEQASLSAFRLCEIFKEAGLPDGVINMVLGKGQEVGRFLVEKANIQCLSFTGSTVTGTTIASTCAARNIKYQTEMGGKNAAVVMPSADLKSAAAAIASGAFRSAGQKCTATSRVYVHEDVQDAFLTALKAEMTAVKLRPADDPSCYLGPVASKVQFDHVTDYINMAQTEATVLYENDDTIQEDGYYIRPLIVTGVDNDHPLMTEEIFGPVVVVKTFSSYDEVISFVNASDYGLSGSIFTTTLDEAHRFLDDANIGMVRVNLETAGVEYQAPFGGMKQSSSHTREQGQAALQFFTNVKTCAVKF</sequence>
<dbReference type="GO" id="GO:0016620">
    <property type="term" value="F:oxidoreductase activity, acting on the aldehyde or oxo group of donors, NAD or NADP as acceptor"/>
    <property type="evidence" value="ECO:0007669"/>
    <property type="project" value="InterPro"/>
</dbReference>
<dbReference type="PANTHER" id="PTHR11699">
    <property type="entry name" value="ALDEHYDE DEHYDROGENASE-RELATED"/>
    <property type="match status" value="1"/>
</dbReference>
<name>A0A1G6JTM9_9BACI</name>
<evidence type="ECO:0000256" key="1">
    <source>
        <dbReference type="ARBA" id="ARBA00009986"/>
    </source>
</evidence>
<dbReference type="InterPro" id="IPR016160">
    <property type="entry name" value="Ald_DH_CS_CYS"/>
</dbReference>
<dbReference type="FunFam" id="3.40.605.10:FF:000007">
    <property type="entry name" value="NAD/NADP-dependent betaine aldehyde dehydrogenase"/>
    <property type="match status" value="1"/>
</dbReference>
<protein>
    <submittedName>
        <fullName evidence="4">Aldehyde dehydrogenase (NAD+)</fullName>
    </submittedName>
</protein>
<evidence type="ECO:0000313" key="4">
    <source>
        <dbReference type="EMBL" id="SDC22028.1"/>
    </source>
</evidence>
<proteinExistence type="inferred from homology"/>
<dbReference type="AlphaFoldDB" id="A0A1G6JTM9"/>
<evidence type="ECO:0000259" key="3">
    <source>
        <dbReference type="Pfam" id="PF00171"/>
    </source>
</evidence>
<dbReference type="Pfam" id="PF00171">
    <property type="entry name" value="Aldedh"/>
    <property type="match status" value="1"/>
</dbReference>
<dbReference type="InterPro" id="IPR016161">
    <property type="entry name" value="Ald_DH/histidinol_DH"/>
</dbReference>
<dbReference type="SUPFAM" id="SSF53720">
    <property type="entry name" value="ALDH-like"/>
    <property type="match status" value="1"/>
</dbReference>
<keyword evidence="5" id="KW-1185">Reference proteome</keyword>
<dbReference type="STRING" id="1464122.SAMN05421737_10687"/>
<gene>
    <name evidence="4" type="ORF">SAMN05421737_10687</name>
</gene>
<dbReference type="InterPro" id="IPR016162">
    <property type="entry name" value="Ald_DH_N"/>
</dbReference>
<dbReference type="Gene3D" id="3.40.605.10">
    <property type="entry name" value="Aldehyde Dehydrogenase, Chain A, domain 1"/>
    <property type="match status" value="1"/>
</dbReference>
<feature type="domain" description="Aldehyde dehydrogenase" evidence="3">
    <location>
        <begin position="29"/>
        <end position="478"/>
    </location>
</feature>
<dbReference type="PROSITE" id="PS00070">
    <property type="entry name" value="ALDEHYDE_DEHYDR_CYS"/>
    <property type="match status" value="1"/>
</dbReference>
<dbReference type="EMBL" id="FMYM01000006">
    <property type="protein sequence ID" value="SDC22028.1"/>
    <property type="molecule type" value="Genomic_DNA"/>
</dbReference>
<evidence type="ECO:0000313" key="5">
    <source>
        <dbReference type="Proteomes" id="UP000242662"/>
    </source>
</evidence>
<dbReference type="InterPro" id="IPR015590">
    <property type="entry name" value="Aldehyde_DH_dom"/>
</dbReference>
<dbReference type="Gene3D" id="3.40.309.10">
    <property type="entry name" value="Aldehyde Dehydrogenase, Chain A, domain 2"/>
    <property type="match status" value="1"/>
</dbReference>
<keyword evidence="2" id="KW-0560">Oxidoreductase</keyword>
<accession>A0A1G6JTM9</accession>